<organism evidence="1 2">
    <name type="scientific">Solicola gregarius</name>
    <dbReference type="NCBI Taxonomy" id="2908642"/>
    <lineage>
        <taxon>Bacteria</taxon>
        <taxon>Bacillati</taxon>
        <taxon>Actinomycetota</taxon>
        <taxon>Actinomycetes</taxon>
        <taxon>Propionibacteriales</taxon>
        <taxon>Nocardioidaceae</taxon>
        <taxon>Solicola</taxon>
    </lineage>
</organism>
<dbReference type="Proteomes" id="UP001164390">
    <property type="component" value="Chromosome"/>
</dbReference>
<evidence type="ECO:0000313" key="1">
    <source>
        <dbReference type="EMBL" id="UYM03450.1"/>
    </source>
</evidence>
<proteinExistence type="predicted"/>
<keyword evidence="2" id="KW-1185">Reference proteome</keyword>
<sequence>MDDESLDVEGLLDRLAESVEERRQQRADLAAGLDHLARSINLSARSEWTAGEASPLSADRASPSLGSDAAALVGAEARLLMASAVDHARALSRSVAEADTYLGGITLARGVFESAIRAHYILAGTTTDDRVQRALTQRYARLVATDKVDQLLGGTSPSEDDFDEEVDEDDLAHRVLRTVDEIESYAASRQWKVWRKRPCAVGKRVTFTDIVDDLPEGDNALGRYLWSSKSALAHGEILESARQWMDLMGDPFDRDNGVPVWLLAQAIGGGIVGPWVLAATLERYTGTEHDLRPDTVRLLDVWSRTADLHQSR</sequence>
<dbReference type="AlphaFoldDB" id="A0AA46YIS2"/>
<gene>
    <name evidence="1" type="ORF">L0C25_12875</name>
</gene>
<dbReference type="RefSeq" id="WP_271632058.1">
    <property type="nucleotide sequence ID" value="NZ_CP094970.1"/>
</dbReference>
<dbReference type="KEGG" id="sgrg:L0C25_12875"/>
<accession>A0AA46YIS2</accession>
<protein>
    <submittedName>
        <fullName evidence="1">Uncharacterized protein</fullName>
    </submittedName>
</protein>
<reference evidence="1" key="1">
    <citation type="submission" date="2022-01" db="EMBL/GenBank/DDBJ databases">
        <title>Nocardioidaceae gen. sp. A5X3R13.</title>
        <authorList>
            <person name="Lopez Marin M.A."/>
            <person name="Uhlik O."/>
        </authorList>
    </citation>
    <scope>NUCLEOTIDE SEQUENCE</scope>
    <source>
        <strain evidence="1">A5X3R13</strain>
    </source>
</reference>
<dbReference type="EMBL" id="CP094970">
    <property type="protein sequence ID" value="UYM03450.1"/>
    <property type="molecule type" value="Genomic_DNA"/>
</dbReference>
<evidence type="ECO:0000313" key="2">
    <source>
        <dbReference type="Proteomes" id="UP001164390"/>
    </source>
</evidence>
<name>A0AA46YIS2_9ACTN</name>